<evidence type="ECO:0000256" key="4">
    <source>
        <dbReference type="ARBA" id="ARBA00023136"/>
    </source>
</evidence>
<accession>A0A1X2GW88</accession>
<dbReference type="GO" id="GO:0016020">
    <property type="term" value="C:membrane"/>
    <property type="evidence" value="ECO:0007669"/>
    <property type="project" value="UniProtKB-SubCell"/>
</dbReference>
<evidence type="ECO:0000313" key="8">
    <source>
        <dbReference type="Proteomes" id="UP000242146"/>
    </source>
</evidence>
<feature type="transmembrane region" description="Helical" evidence="5">
    <location>
        <begin position="37"/>
        <end position="62"/>
    </location>
</feature>
<dbReference type="EMBL" id="MCGT01000002">
    <property type="protein sequence ID" value="ORX62313.1"/>
    <property type="molecule type" value="Genomic_DNA"/>
</dbReference>
<evidence type="ECO:0000256" key="5">
    <source>
        <dbReference type="SAM" id="Phobius"/>
    </source>
</evidence>
<sequence>MVLLMIGLVLTRPEPIRRVVTSSSYYWECGTTAGGPAVRYTFMIIPGVYGAMMLMVATYLVYQTRLAGKQYHRYSECKQMGICVYNILFSALVGYSGVVNPMAGFYTRFYMGSISVLWATTFSLLVLFIPKFYVFYQQRSARTTTCPNEASRDLQPSFLKPVVEQVEHVENQEMQDLVNGSHSDPGYAHSLHQIQEVNPLNRMDGQSLSFIYGLEERIACAKGATMASILGNVANAAYHGVSLVGVRVALYTMVWSRQRDALHAYVGGGGPGRTVHPSGPWQGLVRSLHPSRFRGKSPILATMF</sequence>
<organism evidence="7 8">
    <name type="scientific">Hesseltinella vesiculosa</name>
    <dbReference type="NCBI Taxonomy" id="101127"/>
    <lineage>
        <taxon>Eukaryota</taxon>
        <taxon>Fungi</taxon>
        <taxon>Fungi incertae sedis</taxon>
        <taxon>Mucoromycota</taxon>
        <taxon>Mucoromycotina</taxon>
        <taxon>Mucoromycetes</taxon>
        <taxon>Mucorales</taxon>
        <taxon>Cunninghamellaceae</taxon>
        <taxon>Hesseltinella</taxon>
    </lineage>
</organism>
<evidence type="ECO:0000256" key="1">
    <source>
        <dbReference type="ARBA" id="ARBA00004141"/>
    </source>
</evidence>
<dbReference type="GO" id="GO:0004930">
    <property type="term" value="F:G protein-coupled receptor activity"/>
    <property type="evidence" value="ECO:0007669"/>
    <property type="project" value="InterPro"/>
</dbReference>
<dbReference type="Proteomes" id="UP000242146">
    <property type="component" value="Unassembled WGS sequence"/>
</dbReference>
<dbReference type="AlphaFoldDB" id="A0A1X2GW88"/>
<protein>
    <recommendedName>
        <fullName evidence="6">G-protein coupled receptors family 3 profile domain-containing protein</fullName>
    </recommendedName>
</protein>
<feature type="domain" description="G-protein coupled receptors family 3 profile" evidence="6">
    <location>
        <begin position="2"/>
        <end position="131"/>
    </location>
</feature>
<reference evidence="7 8" key="1">
    <citation type="submission" date="2016-07" db="EMBL/GenBank/DDBJ databases">
        <title>Pervasive Adenine N6-methylation of Active Genes in Fungi.</title>
        <authorList>
            <consortium name="DOE Joint Genome Institute"/>
            <person name="Mondo S.J."/>
            <person name="Dannebaum R.O."/>
            <person name="Kuo R.C."/>
            <person name="Labutti K."/>
            <person name="Haridas S."/>
            <person name="Kuo A."/>
            <person name="Salamov A."/>
            <person name="Ahrendt S.R."/>
            <person name="Lipzen A."/>
            <person name="Sullivan W."/>
            <person name="Andreopoulos W.B."/>
            <person name="Clum A."/>
            <person name="Lindquist E."/>
            <person name="Daum C."/>
            <person name="Ramamoorthy G.K."/>
            <person name="Gryganskyi A."/>
            <person name="Culley D."/>
            <person name="Magnuson J.K."/>
            <person name="James T.Y."/>
            <person name="O'Malley M.A."/>
            <person name="Stajich J.E."/>
            <person name="Spatafora J.W."/>
            <person name="Visel A."/>
            <person name="Grigoriev I.V."/>
        </authorList>
    </citation>
    <scope>NUCLEOTIDE SEQUENCE [LARGE SCALE GENOMIC DNA]</scope>
    <source>
        <strain evidence="7 8">NRRL 3301</strain>
    </source>
</reference>
<evidence type="ECO:0000313" key="7">
    <source>
        <dbReference type="EMBL" id="ORX62313.1"/>
    </source>
</evidence>
<gene>
    <name evidence="7" type="ORF">DM01DRAFT_263868</name>
</gene>
<dbReference type="OrthoDB" id="2150267at2759"/>
<evidence type="ECO:0000256" key="3">
    <source>
        <dbReference type="ARBA" id="ARBA00022989"/>
    </source>
</evidence>
<evidence type="ECO:0000259" key="6">
    <source>
        <dbReference type="Pfam" id="PF00003"/>
    </source>
</evidence>
<dbReference type="Pfam" id="PF00003">
    <property type="entry name" value="7tm_3"/>
    <property type="match status" value="1"/>
</dbReference>
<keyword evidence="4 5" id="KW-0472">Membrane</keyword>
<comment type="subcellular location">
    <subcellularLocation>
        <location evidence="1">Membrane</location>
        <topology evidence="1">Multi-pass membrane protein</topology>
    </subcellularLocation>
</comment>
<feature type="transmembrane region" description="Helical" evidence="5">
    <location>
        <begin position="83"/>
        <end position="103"/>
    </location>
</feature>
<feature type="transmembrane region" description="Helical" evidence="5">
    <location>
        <begin position="109"/>
        <end position="129"/>
    </location>
</feature>
<evidence type="ECO:0000256" key="2">
    <source>
        <dbReference type="ARBA" id="ARBA00022692"/>
    </source>
</evidence>
<proteinExistence type="predicted"/>
<keyword evidence="3 5" id="KW-1133">Transmembrane helix</keyword>
<dbReference type="STRING" id="101127.A0A1X2GW88"/>
<dbReference type="InterPro" id="IPR017978">
    <property type="entry name" value="GPCR_3_C"/>
</dbReference>
<comment type="caution">
    <text evidence="7">The sequence shown here is derived from an EMBL/GenBank/DDBJ whole genome shotgun (WGS) entry which is preliminary data.</text>
</comment>
<name>A0A1X2GW88_9FUNG</name>
<keyword evidence="8" id="KW-1185">Reference proteome</keyword>
<keyword evidence="2 5" id="KW-0812">Transmembrane</keyword>